<feature type="transmembrane region" description="Helical" evidence="8">
    <location>
        <begin position="198"/>
        <end position="216"/>
    </location>
</feature>
<evidence type="ECO:0000256" key="6">
    <source>
        <dbReference type="ARBA" id="ARBA00022989"/>
    </source>
</evidence>
<evidence type="ECO:0000313" key="10">
    <source>
        <dbReference type="EMBL" id="KAK3207164.1"/>
    </source>
</evidence>
<keyword evidence="5 8" id="KW-0812">Transmembrane</keyword>
<gene>
    <name evidence="10" type="ORF">GRF29_103g45808</name>
</gene>
<name>A0AAN6LWT4_9PLEO</name>
<comment type="similarity">
    <text evidence="3">Belongs to the wax synthase family.</text>
</comment>
<dbReference type="GO" id="GO:0016020">
    <property type="term" value="C:membrane"/>
    <property type="evidence" value="ECO:0007669"/>
    <property type="project" value="UniProtKB-SubCell"/>
</dbReference>
<dbReference type="GO" id="GO:0006629">
    <property type="term" value="P:lipid metabolic process"/>
    <property type="evidence" value="ECO:0007669"/>
    <property type="project" value="InterPro"/>
</dbReference>
<evidence type="ECO:0000256" key="8">
    <source>
        <dbReference type="SAM" id="Phobius"/>
    </source>
</evidence>
<keyword evidence="4" id="KW-0808">Transferase</keyword>
<evidence type="ECO:0000256" key="5">
    <source>
        <dbReference type="ARBA" id="ARBA00022692"/>
    </source>
</evidence>
<evidence type="ECO:0000256" key="3">
    <source>
        <dbReference type="ARBA" id="ARBA00007282"/>
    </source>
</evidence>
<evidence type="ECO:0000259" key="9">
    <source>
        <dbReference type="Pfam" id="PF13813"/>
    </source>
</evidence>
<dbReference type="Proteomes" id="UP001280581">
    <property type="component" value="Unassembled WGS sequence"/>
</dbReference>
<feature type="transmembrane region" description="Helical" evidence="8">
    <location>
        <begin position="274"/>
        <end position="292"/>
    </location>
</feature>
<dbReference type="GO" id="GO:0008374">
    <property type="term" value="F:O-acyltransferase activity"/>
    <property type="evidence" value="ECO:0007669"/>
    <property type="project" value="InterPro"/>
</dbReference>
<sequence length="323" mass="37439">MFSGDQGPEHHFWRIDSPQREAEFFSAFGPRKFKWAIAMLLDMRGVRWNYEVKNVHRLPRSSKTQYLMTRLGYLIYYAIMADIVYQSLYQVFFGKDMHDTKYPSLRDGNMSLSFIARLSFGMTIYYMMQIIYNILAIIAVGLNISKKEDWPPCFGKVSDVTTVRYFWGTYWHQTLRRPLSVFPQALVDGLGIRRGTTLSAYIQLWLAFLISGLMHAHDTYMFPSPVNMTSEDRRNGSMWFFLLQATAITLEDFVQWCLKHMGFTFAKPSAIRKLFGYAWVIAVFWFSIPLAGDAHMQTRYGKEPIFQPSPSAALVGKLLHALG</sequence>
<keyword evidence="7 8" id="KW-0472">Membrane</keyword>
<comment type="pathway">
    <text evidence="2">Secondary metabolite biosynthesis.</text>
</comment>
<feature type="transmembrane region" description="Helical" evidence="8">
    <location>
        <begin position="236"/>
        <end position="254"/>
    </location>
</feature>
<protein>
    <recommendedName>
        <fullName evidence="9">Wax synthase domain-containing protein</fullName>
    </recommendedName>
</protein>
<evidence type="ECO:0000313" key="11">
    <source>
        <dbReference type="Proteomes" id="UP001280581"/>
    </source>
</evidence>
<dbReference type="AlphaFoldDB" id="A0AAN6LWT4"/>
<evidence type="ECO:0000256" key="4">
    <source>
        <dbReference type="ARBA" id="ARBA00022679"/>
    </source>
</evidence>
<feature type="domain" description="Wax synthase" evidence="9">
    <location>
        <begin position="150"/>
        <end position="243"/>
    </location>
</feature>
<keyword evidence="6 8" id="KW-1133">Transmembrane helix</keyword>
<evidence type="ECO:0000256" key="1">
    <source>
        <dbReference type="ARBA" id="ARBA00004141"/>
    </source>
</evidence>
<dbReference type="InterPro" id="IPR032805">
    <property type="entry name" value="Wax_synthase_dom"/>
</dbReference>
<dbReference type="InterPro" id="IPR044851">
    <property type="entry name" value="Wax_synthase"/>
</dbReference>
<organism evidence="10 11">
    <name type="scientific">Pseudopithomyces chartarum</name>
    <dbReference type="NCBI Taxonomy" id="1892770"/>
    <lineage>
        <taxon>Eukaryota</taxon>
        <taxon>Fungi</taxon>
        <taxon>Dikarya</taxon>
        <taxon>Ascomycota</taxon>
        <taxon>Pezizomycotina</taxon>
        <taxon>Dothideomycetes</taxon>
        <taxon>Pleosporomycetidae</taxon>
        <taxon>Pleosporales</taxon>
        <taxon>Massarineae</taxon>
        <taxon>Didymosphaeriaceae</taxon>
        <taxon>Pseudopithomyces</taxon>
    </lineage>
</organism>
<feature type="transmembrane region" description="Helical" evidence="8">
    <location>
        <begin position="114"/>
        <end position="142"/>
    </location>
</feature>
<dbReference type="EMBL" id="WVTA01000009">
    <property type="protein sequence ID" value="KAK3207164.1"/>
    <property type="molecule type" value="Genomic_DNA"/>
</dbReference>
<comment type="caution">
    <text evidence="10">The sequence shown here is derived from an EMBL/GenBank/DDBJ whole genome shotgun (WGS) entry which is preliminary data.</text>
</comment>
<dbReference type="PANTHER" id="PTHR31595">
    <property type="entry name" value="LONG-CHAIN-ALCOHOL O-FATTY-ACYLTRANSFERASE 3-RELATED"/>
    <property type="match status" value="1"/>
</dbReference>
<accession>A0AAN6LWT4</accession>
<keyword evidence="11" id="KW-1185">Reference proteome</keyword>
<reference evidence="10 11" key="1">
    <citation type="submission" date="2021-02" db="EMBL/GenBank/DDBJ databases">
        <title>Genome assembly of Pseudopithomyces chartarum.</title>
        <authorList>
            <person name="Jauregui R."/>
            <person name="Singh J."/>
            <person name="Voisey C."/>
        </authorList>
    </citation>
    <scope>NUCLEOTIDE SEQUENCE [LARGE SCALE GENOMIC DNA]</scope>
    <source>
        <strain evidence="10 11">AGR01</strain>
    </source>
</reference>
<comment type="subcellular location">
    <subcellularLocation>
        <location evidence="1">Membrane</location>
        <topology evidence="1">Multi-pass membrane protein</topology>
    </subcellularLocation>
</comment>
<proteinExistence type="inferred from homology"/>
<dbReference type="Pfam" id="PF13813">
    <property type="entry name" value="MBOAT_2"/>
    <property type="match status" value="1"/>
</dbReference>
<evidence type="ECO:0000256" key="2">
    <source>
        <dbReference type="ARBA" id="ARBA00005179"/>
    </source>
</evidence>
<evidence type="ECO:0000256" key="7">
    <source>
        <dbReference type="ARBA" id="ARBA00023136"/>
    </source>
</evidence>
<feature type="transmembrane region" description="Helical" evidence="8">
    <location>
        <begin position="71"/>
        <end position="94"/>
    </location>
</feature>
<dbReference type="PANTHER" id="PTHR31595:SF57">
    <property type="entry name" value="OS04G0481900 PROTEIN"/>
    <property type="match status" value="1"/>
</dbReference>